<sequence length="143" mass="17267">MLDIFVQRELRTKIENILWEEIVARQPPLSIQELIDRLNMGIDRQTLESFLIWHYKSPGRGNIIKDLIWMIKGETPTEIRYGFPPLRFMQHVLGHEYSYHTPEHQLCMNSWKQRAREDYVQQYKYDSIISDNVNRFISSRVKE</sequence>
<proteinExistence type="predicted"/>
<keyword evidence="2" id="KW-1185">Reference proteome</keyword>
<dbReference type="EMBL" id="HQ630627">
    <property type="protein sequence ID" value="AEH03456.1"/>
    <property type="molecule type" value="Genomic_DNA"/>
</dbReference>
<organism evidence="1 2">
    <name type="scientific">Pseudomonas phage PhiPA3</name>
    <name type="common">Pseudomonas aeruginosa phage PhiPA3</name>
    <dbReference type="NCBI Taxonomy" id="998086"/>
    <lineage>
        <taxon>Viruses</taxon>
        <taxon>Duplodnaviria</taxon>
        <taxon>Heunggongvirae</taxon>
        <taxon>Uroviricota</taxon>
        <taxon>Caudoviricetes</taxon>
        <taxon>Chimalliviridae</taxon>
        <taxon>Miltoncavirus</taxon>
        <taxon>Miltoncavirus PhiPA3</taxon>
    </lineage>
</organism>
<dbReference type="Proteomes" id="UP000008388">
    <property type="component" value="Segment"/>
</dbReference>
<reference evidence="1 2" key="1">
    <citation type="journal article" date="2011" name="Microbiology">
        <title>The Pseudomonas aeruginosa generalized transducing phage phiPA3 is a new member of the phiKZ-like group of 'jumbo' phages, and infects model laboratory strains and clinical isolates from cystic fibrosis patients.</title>
        <authorList>
            <person name="Monson R."/>
            <person name="Foulds I."/>
            <person name="Foweraker J."/>
            <person name="Welch M."/>
            <person name="Salmond G.P."/>
        </authorList>
    </citation>
    <scope>NUCLEOTIDE SEQUENCE [LARGE SCALE GENOMIC DNA]</scope>
</reference>
<organismHost>
    <name type="scientific">Pseudomonas aeruginosa</name>
    <dbReference type="NCBI Taxonomy" id="287"/>
</organismHost>
<name>F8SJR1_BPPA3</name>
<evidence type="ECO:0000313" key="1">
    <source>
        <dbReference type="EMBL" id="AEH03456.1"/>
    </source>
</evidence>
<dbReference type="GeneID" id="26643560"/>
<protein>
    <submittedName>
        <fullName evidence="1">Uncharacterized protein 029</fullName>
    </submittedName>
</protein>
<gene>
    <name evidence="1" type="primary">029</name>
</gene>
<evidence type="ECO:0000313" key="2">
    <source>
        <dbReference type="Proteomes" id="UP000008388"/>
    </source>
</evidence>
<accession>F8SJR1</accession>
<dbReference type="RefSeq" id="YP_009217112.1">
    <property type="nucleotide sequence ID" value="NC_028999.1"/>
</dbReference>
<dbReference type="KEGG" id="vg:26643560"/>